<dbReference type="PANTHER" id="PTHR11067">
    <property type="entry name" value="INOSINE TRIPHOSPHATE PYROPHOSPHATASE/HAM1 PROTEIN"/>
    <property type="match status" value="1"/>
</dbReference>
<feature type="active site" description="Proton acceptor" evidence="10">
    <location>
        <position position="70"/>
    </location>
</feature>
<feature type="binding site" evidence="10">
    <location>
        <begin position="8"/>
        <end position="13"/>
    </location>
    <ligand>
        <name>substrate</name>
    </ligand>
</feature>
<dbReference type="EC" id="3.6.1.66" evidence="10"/>
<evidence type="ECO:0000256" key="3">
    <source>
        <dbReference type="ARBA" id="ARBA00022723"/>
    </source>
</evidence>
<comment type="catalytic activity">
    <reaction evidence="9 10">
        <text>XTP + H2O = XMP + diphosphate + H(+)</text>
        <dbReference type="Rhea" id="RHEA:28610"/>
        <dbReference type="ChEBI" id="CHEBI:15377"/>
        <dbReference type="ChEBI" id="CHEBI:15378"/>
        <dbReference type="ChEBI" id="CHEBI:33019"/>
        <dbReference type="ChEBI" id="CHEBI:57464"/>
        <dbReference type="ChEBI" id="CHEBI:61314"/>
        <dbReference type="EC" id="3.6.1.66"/>
    </reaction>
</comment>
<keyword evidence="15" id="KW-1185">Reference proteome</keyword>
<dbReference type="RefSeq" id="WP_154239946.1">
    <property type="nucleotide sequence ID" value="NZ_CALJPI010000231.1"/>
</dbReference>
<dbReference type="GO" id="GO:0009117">
    <property type="term" value="P:nucleotide metabolic process"/>
    <property type="evidence" value="ECO:0007669"/>
    <property type="project" value="UniProtKB-KW"/>
</dbReference>
<dbReference type="GO" id="GO:0036222">
    <property type="term" value="F:XTP diphosphatase activity"/>
    <property type="evidence" value="ECO:0007669"/>
    <property type="project" value="UniProtKB-UniRule"/>
</dbReference>
<dbReference type="EMBL" id="WKPI01000032">
    <property type="protein sequence ID" value="MSC34349.1"/>
    <property type="molecule type" value="Genomic_DNA"/>
</dbReference>
<dbReference type="GO" id="GO:0017111">
    <property type="term" value="F:ribonucleoside triphosphate phosphatase activity"/>
    <property type="evidence" value="ECO:0007669"/>
    <property type="project" value="InterPro"/>
</dbReference>
<dbReference type="Proteomes" id="UP000480929">
    <property type="component" value="Unassembled WGS sequence"/>
</dbReference>
<keyword evidence="6 10" id="KW-0460">Magnesium</keyword>
<dbReference type="Pfam" id="PF01725">
    <property type="entry name" value="Ham1p_like"/>
    <property type="match status" value="1"/>
</dbReference>
<dbReference type="InterPro" id="IPR002637">
    <property type="entry name" value="RdgB/HAM1"/>
</dbReference>
<feature type="binding site" evidence="10">
    <location>
        <begin position="179"/>
        <end position="180"/>
    </location>
    <ligand>
        <name>substrate</name>
    </ligand>
</feature>
<comment type="caution">
    <text evidence="12">The sequence shown here is derived from an EMBL/GenBank/DDBJ whole genome shotgun (WGS) entry which is preliminary data.</text>
</comment>
<dbReference type="Proteomes" id="UP000433575">
    <property type="component" value="Unassembled WGS sequence"/>
</dbReference>
<evidence type="ECO:0000313" key="13">
    <source>
        <dbReference type="EMBL" id="MSC34349.1"/>
    </source>
</evidence>
<proteinExistence type="inferred from homology"/>
<evidence type="ECO:0000256" key="11">
    <source>
        <dbReference type="RuleBase" id="RU003781"/>
    </source>
</evidence>
<comment type="cofactor">
    <cofactor evidence="10">
        <name>Mg(2+)</name>
        <dbReference type="ChEBI" id="CHEBI:18420"/>
    </cofactor>
    <text evidence="10">Binds 1 Mg(2+) ion per subunit.</text>
</comment>
<dbReference type="HAMAP" id="MF_01405">
    <property type="entry name" value="Non_canon_purine_NTPase"/>
    <property type="match status" value="1"/>
</dbReference>
<evidence type="ECO:0000256" key="9">
    <source>
        <dbReference type="ARBA" id="ARBA00052017"/>
    </source>
</evidence>
<dbReference type="PANTHER" id="PTHR11067:SF9">
    <property type="entry name" value="INOSINE TRIPHOSPHATE PYROPHOSPHATASE"/>
    <property type="match status" value="1"/>
</dbReference>
<dbReference type="EMBL" id="WKPJ01000030">
    <property type="protein sequence ID" value="MSA90619.1"/>
    <property type="molecule type" value="Genomic_DNA"/>
</dbReference>
<comment type="function">
    <text evidence="10">Pyrophosphatase that catalyzes the hydrolysis of nucleoside triphosphates to their monophosphate derivatives, with a high preference for the non-canonical purine nucleotides XTP (xanthosine triphosphate), dITP (deoxyinosine triphosphate) and ITP. Seems to function as a house-cleaning enzyme that removes non-canonical purine nucleotides from the nucleotide pool, thus preventing their incorporation into DNA/RNA and avoiding chromosomal lesions.</text>
</comment>
<dbReference type="FunFam" id="3.90.950.10:FF:000001">
    <property type="entry name" value="dITP/XTP pyrophosphatase"/>
    <property type="match status" value="1"/>
</dbReference>
<comment type="similarity">
    <text evidence="1 10 11">Belongs to the HAM1 NTPase family.</text>
</comment>
<accession>A0A6N7SA15</accession>
<evidence type="ECO:0000256" key="4">
    <source>
        <dbReference type="ARBA" id="ARBA00022741"/>
    </source>
</evidence>
<feature type="binding site" evidence="10">
    <location>
        <position position="70"/>
    </location>
    <ligand>
        <name>Mg(2+)</name>
        <dbReference type="ChEBI" id="CHEBI:18420"/>
    </ligand>
</feature>
<dbReference type="GO" id="GO:0000166">
    <property type="term" value="F:nucleotide binding"/>
    <property type="evidence" value="ECO:0007669"/>
    <property type="project" value="UniProtKB-KW"/>
</dbReference>
<keyword evidence="3 10" id="KW-0479">Metal-binding</keyword>
<dbReference type="GO" id="GO:0036220">
    <property type="term" value="F:ITP diphosphatase activity"/>
    <property type="evidence" value="ECO:0007669"/>
    <property type="project" value="UniProtKB-UniRule"/>
</dbReference>
<dbReference type="OrthoDB" id="9807456at2"/>
<feature type="binding site" evidence="10">
    <location>
        <position position="174"/>
    </location>
    <ligand>
        <name>substrate</name>
    </ligand>
</feature>
<dbReference type="CDD" id="cd00515">
    <property type="entry name" value="HAM1"/>
    <property type="match status" value="1"/>
</dbReference>
<comment type="catalytic activity">
    <reaction evidence="10">
        <text>ITP + H2O = IMP + diphosphate + H(+)</text>
        <dbReference type="Rhea" id="RHEA:29399"/>
        <dbReference type="ChEBI" id="CHEBI:15377"/>
        <dbReference type="ChEBI" id="CHEBI:15378"/>
        <dbReference type="ChEBI" id="CHEBI:33019"/>
        <dbReference type="ChEBI" id="CHEBI:58053"/>
        <dbReference type="ChEBI" id="CHEBI:61402"/>
        <dbReference type="EC" id="3.6.1.66"/>
    </reaction>
</comment>
<dbReference type="AlphaFoldDB" id="A0A6N7SA15"/>
<comment type="catalytic activity">
    <reaction evidence="8 10">
        <text>dITP + H2O = dIMP + diphosphate + H(+)</text>
        <dbReference type="Rhea" id="RHEA:28342"/>
        <dbReference type="ChEBI" id="CHEBI:15377"/>
        <dbReference type="ChEBI" id="CHEBI:15378"/>
        <dbReference type="ChEBI" id="CHEBI:33019"/>
        <dbReference type="ChEBI" id="CHEBI:61194"/>
        <dbReference type="ChEBI" id="CHEBI:61382"/>
        <dbReference type="EC" id="3.6.1.66"/>
    </reaction>
</comment>
<dbReference type="InterPro" id="IPR029001">
    <property type="entry name" value="ITPase-like_fam"/>
</dbReference>
<protein>
    <recommendedName>
        <fullName evidence="10">dITP/XTP pyrophosphatase</fullName>
        <ecNumber evidence="10">3.6.1.66</ecNumber>
    </recommendedName>
    <alternativeName>
        <fullName evidence="10">Non-canonical purine NTP pyrophosphatase</fullName>
    </alternativeName>
    <alternativeName>
        <fullName evidence="10">Non-standard purine NTP pyrophosphatase</fullName>
    </alternativeName>
    <alternativeName>
        <fullName evidence="10">Nucleoside-triphosphate diphosphatase</fullName>
    </alternativeName>
    <alternativeName>
        <fullName evidence="10">Nucleoside-triphosphate pyrophosphatase</fullName>
        <shortName evidence="10">NTPase</shortName>
    </alternativeName>
</protein>
<keyword evidence="7 10" id="KW-0546">Nucleotide metabolism</keyword>
<evidence type="ECO:0000256" key="6">
    <source>
        <dbReference type="ARBA" id="ARBA00022842"/>
    </source>
</evidence>
<dbReference type="Gene3D" id="3.90.950.10">
    <property type="match status" value="1"/>
</dbReference>
<evidence type="ECO:0000256" key="1">
    <source>
        <dbReference type="ARBA" id="ARBA00008023"/>
    </source>
</evidence>
<keyword evidence="4 10" id="KW-0547">Nucleotide-binding</keyword>
<evidence type="ECO:0000313" key="15">
    <source>
        <dbReference type="Proteomes" id="UP000480929"/>
    </source>
</evidence>
<sequence length="196" mass="21677">MNRIIIASGNQHKIEEFRTLFTPLGIQVISMQECGQFEDPQETGTTFAANAVIKAEALCTQLGCAVISDDSGLEIDALNKEPGVYSARYLGHDTSYEIKNQNLIERVADQADRTCRFVCAIALARPDKPTEVFEGTVEGTVAFAPSGNKGFGYDPIFFYPPLGKTLAEASEEEKNEVSHRGKAMRLLMEYLHHEEN</sequence>
<evidence type="ECO:0000256" key="7">
    <source>
        <dbReference type="ARBA" id="ARBA00023080"/>
    </source>
</evidence>
<dbReference type="SUPFAM" id="SSF52972">
    <property type="entry name" value="ITPase-like"/>
    <property type="match status" value="1"/>
</dbReference>
<dbReference type="GO" id="GO:0035870">
    <property type="term" value="F:dITP diphosphatase activity"/>
    <property type="evidence" value="ECO:0007669"/>
    <property type="project" value="UniProtKB-UniRule"/>
</dbReference>
<feature type="binding site" evidence="10">
    <location>
        <position position="71"/>
    </location>
    <ligand>
        <name>substrate</name>
    </ligand>
</feature>
<name>A0A6N7SA15_9FIRM</name>
<dbReference type="GO" id="GO:0009146">
    <property type="term" value="P:purine nucleoside triphosphate catabolic process"/>
    <property type="evidence" value="ECO:0007669"/>
    <property type="project" value="UniProtKB-UniRule"/>
</dbReference>
<feature type="binding site" evidence="10">
    <location>
        <begin position="151"/>
        <end position="154"/>
    </location>
    <ligand>
        <name>substrate</name>
    </ligand>
</feature>
<dbReference type="GO" id="GO:0046872">
    <property type="term" value="F:metal ion binding"/>
    <property type="evidence" value="ECO:0007669"/>
    <property type="project" value="UniProtKB-KW"/>
</dbReference>
<evidence type="ECO:0000256" key="8">
    <source>
        <dbReference type="ARBA" id="ARBA00051875"/>
    </source>
</evidence>
<dbReference type="NCBIfam" id="NF011397">
    <property type="entry name" value="PRK14822.1"/>
    <property type="match status" value="1"/>
</dbReference>
<comment type="subunit">
    <text evidence="2 10">Homodimer.</text>
</comment>
<organism evidence="12 14">
    <name type="scientific">Holdemania massiliensis</name>
    <dbReference type="NCBI Taxonomy" id="1468449"/>
    <lineage>
        <taxon>Bacteria</taxon>
        <taxon>Bacillati</taxon>
        <taxon>Bacillota</taxon>
        <taxon>Erysipelotrichia</taxon>
        <taxon>Erysipelotrichales</taxon>
        <taxon>Erysipelotrichaceae</taxon>
        <taxon>Holdemania</taxon>
    </lineage>
</organism>
<gene>
    <name evidence="13" type="ORF">GKD88_14570</name>
    <name evidence="12" type="ORF">GKE08_14900</name>
</gene>
<comment type="caution">
    <text evidence="10">Lacks conserved residue(s) required for the propagation of feature annotation.</text>
</comment>
<dbReference type="InterPro" id="IPR020922">
    <property type="entry name" value="dITP/XTP_pyrophosphatase"/>
</dbReference>
<evidence type="ECO:0000256" key="10">
    <source>
        <dbReference type="HAMAP-Rule" id="MF_01405"/>
    </source>
</evidence>
<evidence type="ECO:0000313" key="12">
    <source>
        <dbReference type="EMBL" id="MSA90619.1"/>
    </source>
</evidence>
<reference evidence="14 15" key="1">
    <citation type="journal article" date="2019" name="Nat. Med.">
        <title>A library of human gut bacterial isolates paired with longitudinal multiomics data enables mechanistic microbiome research.</title>
        <authorList>
            <person name="Poyet M."/>
            <person name="Groussin M."/>
            <person name="Gibbons S.M."/>
            <person name="Avila-Pacheco J."/>
            <person name="Jiang X."/>
            <person name="Kearney S.M."/>
            <person name="Perrotta A.R."/>
            <person name="Berdy B."/>
            <person name="Zhao S."/>
            <person name="Lieberman T.D."/>
            <person name="Swanson P.K."/>
            <person name="Smith M."/>
            <person name="Roesemann S."/>
            <person name="Alexander J.E."/>
            <person name="Rich S.A."/>
            <person name="Livny J."/>
            <person name="Vlamakis H."/>
            <person name="Clish C."/>
            <person name="Bullock K."/>
            <person name="Deik A."/>
            <person name="Scott J."/>
            <person name="Pierce K.A."/>
            <person name="Xavier R.J."/>
            <person name="Alm E.J."/>
        </authorList>
    </citation>
    <scope>NUCLEOTIDE SEQUENCE [LARGE SCALE GENOMIC DNA]</scope>
    <source>
        <strain evidence="12 14">BIOML-A4</strain>
        <strain evidence="13 15">BIOML-A5</strain>
    </source>
</reference>
<evidence type="ECO:0000313" key="14">
    <source>
        <dbReference type="Proteomes" id="UP000433575"/>
    </source>
</evidence>
<keyword evidence="5 10" id="KW-0378">Hydrolase</keyword>
<evidence type="ECO:0000256" key="5">
    <source>
        <dbReference type="ARBA" id="ARBA00022801"/>
    </source>
</evidence>
<dbReference type="NCBIfam" id="TIGR00042">
    <property type="entry name" value="RdgB/HAM1 family non-canonical purine NTP pyrophosphatase"/>
    <property type="match status" value="1"/>
</dbReference>
<dbReference type="GO" id="GO:0005829">
    <property type="term" value="C:cytosol"/>
    <property type="evidence" value="ECO:0007669"/>
    <property type="project" value="TreeGrafter"/>
</dbReference>
<evidence type="ECO:0000256" key="2">
    <source>
        <dbReference type="ARBA" id="ARBA00011738"/>
    </source>
</evidence>